<accession>A0ABU2ZYD1</accession>
<comment type="caution">
    <text evidence="1">The sequence shown here is derived from an EMBL/GenBank/DDBJ whole genome shotgun (WGS) entry which is preliminary data.</text>
</comment>
<dbReference type="RefSeq" id="WP_311578125.1">
    <property type="nucleotide sequence ID" value="NZ_JAVRIF010000002.1"/>
</dbReference>
<gene>
    <name evidence="1" type="ORF">RM573_04970</name>
</gene>
<dbReference type="Proteomes" id="UP001266357">
    <property type="component" value="Unassembled WGS sequence"/>
</dbReference>
<evidence type="ECO:0000313" key="1">
    <source>
        <dbReference type="EMBL" id="MDT0602936.1"/>
    </source>
</evidence>
<sequence>MRKLLSSPVKMPLSESENFIYQNILKYVPELSLNLMAIKVDEHPNDFLGWCHQLLKLSRDSINMDLLEPAQLPSLKKLHDILKTSISRAQIKMTRIAPWPIFCQFIQQQKIAHALDERLRLLQYINEIKTQPLSEMIEEDKLAFAGKHTNKHDISLYQFDVEWFASTKSAKVFHQLFIEQPQAFDQALSHIPLTGEVTLNEYDKFVSAYQDIFSSYSSDKANDKKAPLAPATRLLAMRRPDQFIALTASKIETFCQGFSIAKFNNFDFSAYWQDMIGTIRTCAWWHQASPENEQELILWNNRVILLDVFLHAEKGSAEKSNYIKLRDKPLKKTTKSAPMVRKRSKESAEALIDRALEDEELPAYLLNKRDTLIHQVKEGKTVEQAISLMRAIFG</sequence>
<dbReference type="EMBL" id="JAVRIF010000002">
    <property type="protein sequence ID" value="MDT0602936.1"/>
    <property type="molecule type" value="Genomic_DNA"/>
</dbReference>
<proteinExistence type="predicted"/>
<protein>
    <recommendedName>
        <fullName evidence="3">Orphan protein</fullName>
    </recommendedName>
</protein>
<reference evidence="1 2" key="1">
    <citation type="submission" date="2023-09" db="EMBL/GenBank/DDBJ databases">
        <authorList>
            <person name="Rey-Velasco X."/>
        </authorList>
    </citation>
    <scope>NUCLEOTIDE SEQUENCE [LARGE SCALE GENOMIC DNA]</scope>
    <source>
        <strain evidence="1 2">W431</strain>
    </source>
</reference>
<keyword evidence="2" id="KW-1185">Reference proteome</keyword>
<evidence type="ECO:0000313" key="2">
    <source>
        <dbReference type="Proteomes" id="UP001266357"/>
    </source>
</evidence>
<evidence type="ECO:0008006" key="3">
    <source>
        <dbReference type="Google" id="ProtNLM"/>
    </source>
</evidence>
<organism evidence="1 2">
    <name type="scientific">Thalassotalea castellviae</name>
    <dbReference type="NCBI Taxonomy" id="3075612"/>
    <lineage>
        <taxon>Bacteria</taxon>
        <taxon>Pseudomonadati</taxon>
        <taxon>Pseudomonadota</taxon>
        <taxon>Gammaproteobacteria</taxon>
        <taxon>Alteromonadales</taxon>
        <taxon>Colwelliaceae</taxon>
        <taxon>Thalassotalea</taxon>
    </lineage>
</organism>
<name>A0ABU2ZYD1_9GAMM</name>